<reference evidence="2 3" key="1">
    <citation type="submission" date="2019-09" db="EMBL/GenBank/DDBJ databases">
        <title>High taxonomic diversity of Micromonospora strains isolated from Medicago sativa nodules in different geographical locations.</title>
        <authorList>
            <person name="Martinez-Hidalgo P."/>
            <person name="Flores-Felix J.D."/>
            <person name="Velazquez E."/>
            <person name="Brau L."/>
            <person name="Trujillo M.E."/>
            <person name="Martinez-Molina E."/>
        </authorList>
    </citation>
    <scope>NUCLEOTIDE SEQUENCE [LARGE SCALE GENOMIC DNA]</scope>
    <source>
        <strain evidence="2 3">ALFB5</strain>
    </source>
</reference>
<evidence type="ECO:0000313" key="2">
    <source>
        <dbReference type="EMBL" id="KAB1100217.1"/>
    </source>
</evidence>
<dbReference type="Proteomes" id="UP000471364">
    <property type="component" value="Unassembled WGS sequence"/>
</dbReference>
<dbReference type="EMBL" id="WAAR01000264">
    <property type="protein sequence ID" value="KAB1100217.1"/>
    <property type="molecule type" value="Genomic_DNA"/>
</dbReference>
<feature type="compositionally biased region" description="Basic and acidic residues" evidence="1">
    <location>
        <begin position="86"/>
        <end position="108"/>
    </location>
</feature>
<proteinExistence type="predicted"/>
<dbReference type="RefSeq" id="WP_151016194.1">
    <property type="nucleotide sequence ID" value="NZ_WAAR01000264.1"/>
</dbReference>
<gene>
    <name evidence="2" type="ORF">F6X54_32115</name>
</gene>
<name>A0ABQ6U6R6_9ACTN</name>
<evidence type="ECO:0000313" key="3">
    <source>
        <dbReference type="Proteomes" id="UP000471364"/>
    </source>
</evidence>
<keyword evidence="3" id="KW-1185">Reference proteome</keyword>
<accession>A0ABQ6U6R6</accession>
<protein>
    <submittedName>
        <fullName evidence="2">Uncharacterized protein</fullName>
    </submittedName>
</protein>
<feature type="region of interest" description="Disordered" evidence="1">
    <location>
        <begin position="61"/>
        <end position="108"/>
    </location>
</feature>
<organism evidence="2 3">
    <name type="scientific">Micromonospora aurantiaca</name>
    <name type="common">nom. illeg.</name>
    <dbReference type="NCBI Taxonomy" id="47850"/>
    <lineage>
        <taxon>Bacteria</taxon>
        <taxon>Bacillati</taxon>
        <taxon>Actinomycetota</taxon>
        <taxon>Actinomycetes</taxon>
        <taxon>Micromonosporales</taxon>
        <taxon>Micromonosporaceae</taxon>
        <taxon>Micromonospora</taxon>
    </lineage>
</organism>
<comment type="caution">
    <text evidence="2">The sequence shown here is derived from an EMBL/GenBank/DDBJ whole genome shotgun (WGS) entry which is preliminary data.</text>
</comment>
<sequence length="108" mass="11883">MASKDNAALDSLDGHDTGFTFAPIGPLRAAALTDAWATVQRHDPVRAAWIANPDHAHASFRVNDGDRPLTELPRTSGKPIARFKVRKPEPPRQRRIACTDRDDHGARP</sequence>
<evidence type="ECO:0000256" key="1">
    <source>
        <dbReference type="SAM" id="MobiDB-lite"/>
    </source>
</evidence>